<keyword evidence="3 8" id="KW-0479">Metal-binding</keyword>
<dbReference type="AlphaFoldDB" id="A0A4S9XE65"/>
<name>A0A4S9XE65_AURPU</name>
<comment type="catalytic activity">
    <reaction evidence="8">
        <text>a 5-methoxy-2-methyl-3-(all-trans-polyprenyl)benzene-1,4-diol + AH2 + O2 = a 3-demethylubiquinol + A + H2O</text>
        <dbReference type="Rhea" id="RHEA:50908"/>
        <dbReference type="Rhea" id="RHEA-COMP:10859"/>
        <dbReference type="Rhea" id="RHEA-COMP:10914"/>
        <dbReference type="ChEBI" id="CHEBI:13193"/>
        <dbReference type="ChEBI" id="CHEBI:15377"/>
        <dbReference type="ChEBI" id="CHEBI:15379"/>
        <dbReference type="ChEBI" id="CHEBI:17499"/>
        <dbReference type="ChEBI" id="CHEBI:84167"/>
        <dbReference type="ChEBI" id="CHEBI:84422"/>
        <dbReference type="EC" id="1.14.99.60"/>
    </reaction>
</comment>
<comment type="pathway">
    <text evidence="1 8">Cofactor biosynthesis; ubiquinone biosynthesis.</text>
</comment>
<dbReference type="GO" id="GO:0008682">
    <property type="term" value="F:3-demethoxyubiquinol 3-hydroxylase activity"/>
    <property type="evidence" value="ECO:0007669"/>
    <property type="project" value="UniProtKB-EC"/>
</dbReference>
<dbReference type="SUPFAM" id="SSF47240">
    <property type="entry name" value="Ferritin-like"/>
    <property type="match status" value="1"/>
</dbReference>
<reference evidence="10 11" key="1">
    <citation type="submission" date="2018-10" db="EMBL/GenBank/DDBJ databases">
        <title>Fifty Aureobasidium pullulans genomes reveal a recombining polyextremotolerant generalist.</title>
        <authorList>
            <person name="Gostincar C."/>
            <person name="Turk M."/>
            <person name="Zajc J."/>
            <person name="Gunde-Cimerman N."/>
        </authorList>
    </citation>
    <scope>NUCLEOTIDE SEQUENCE [LARGE SCALE GENOMIC DNA]</scope>
    <source>
        <strain evidence="10 11">EXF-3519</strain>
    </source>
</reference>
<keyword evidence="2 8" id="KW-0831">Ubiquinone biosynthesis</keyword>
<feature type="binding site" evidence="8">
    <location>
        <position position="105"/>
    </location>
    <ligand>
        <name>Fe cation</name>
        <dbReference type="ChEBI" id="CHEBI:24875"/>
        <label>2</label>
    </ligand>
</feature>
<dbReference type="GO" id="GO:0016709">
    <property type="term" value="F:oxidoreductase activity, acting on paired donors, with incorporation or reduction of molecular oxygen, NAD(P)H as one donor, and incorporation of one atom of oxygen"/>
    <property type="evidence" value="ECO:0007669"/>
    <property type="project" value="UniProtKB-UniRule"/>
</dbReference>
<dbReference type="CDD" id="cd01042">
    <property type="entry name" value="DMQH"/>
    <property type="match status" value="1"/>
</dbReference>
<accession>A0A4S9XE65</accession>
<keyword evidence="4 8" id="KW-0560">Oxidoreductase</keyword>
<evidence type="ECO:0000256" key="4">
    <source>
        <dbReference type="ARBA" id="ARBA00023002"/>
    </source>
</evidence>
<dbReference type="InterPro" id="IPR009078">
    <property type="entry name" value="Ferritin-like_SF"/>
</dbReference>
<sequence>MSLRQLSRCSRGMAMSPRSLHIGSLQHAAPITTSSAPPSTEPKPKTIESGTSGKRKRPLTAEQERFLDSATGELAAVLIYQAQTPPTVRAHPHLRPLMKHMYDQEAGHFKYFNKIIAKHRIRPTAMTPVWGVAATALGWTTAILGQEAAMACTEAVETEIGEHYNAQVRELLAWMKDMEDRGEEPGEEMTDLLSNLRRIRDEELEHLDHAVEHDAKEARPYELLTNVIRGGCRAAIYVKSVAKLIVSIESHVHLRSIHAPDGFFKPRPSTPTTIPPFNVMASLAPRLSSHALTDDLLGLGFNEKLVRRFAEAPCHVGHAKDLLKSYVPASHKARRGGYTDLLLHKGSRNRHWVVYDPSKHDPLLDCDNLKLTVKFAIYQPGNPRFLEYNTHTRSLRIRSSRILVGQQIEYTDNGPILAPLDESDSDSEATIEIKQESEEETTKPVWAQDYPSSDSELSQFNSE</sequence>
<feature type="binding site" evidence="8">
    <location>
        <position position="73"/>
    </location>
    <ligand>
        <name>Fe cation</name>
        <dbReference type="ChEBI" id="CHEBI:24875"/>
        <label>1</label>
    </ligand>
</feature>
<keyword evidence="6 8" id="KW-0503">Monooxygenase</keyword>
<comment type="subcellular location">
    <subcellularLocation>
        <location evidence="8">Mitochondrion inner membrane</location>
        <topology evidence="8">Peripheral membrane protein</topology>
        <orientation evidence="8">Matrix side</orientation>
    </subcellularLocation>
</comment>
<feature type="region of interest" description="Disordered" evidence="9">
    <location>
        <begin position="414"/>
        <end position="463"/>
    </location>
</feature>
<proteinExistence type="inferred from homology"/>
<dbReference type="PANTHER" id="PTHR11237:SF4">
    <property type="entry name" value="5-DEMETHOXYUBIQUINONE HYDROXYLASE, MITOCHONDRIAL"/>
    <property type="match status" value="1"/>
</dbReference>
<feature type="binding site" evidence="8">
    <location>
        <position position="203"/>
    </location>
    <ligand>
        <name>Fe cation</name>
        <dbReference type="ChEBI" id="CHEBI:24875"/>
        <label>2</label>
    </ligand>
</feature>
<gene>
    <name evidence="8" type="primary">COQ7</name>
    <name evidence="10" type="ORF">D6C85_01595</name>
</gene>
<comment type="similarity">
    <text evidence="8">Belongs to the COQ7 family.</text>
</comment>
<comment type="subunit">
    <text evidence="8">Component of a multi-subunit COQ enzyme complex, composed of at least COQ3, COQ4, COQ5, COQ6, COQ7 and COQ9.</text>
</comment>
<feature type="binding site" evidence="8">
    <location>
        <position position="105"/>
    </location>
    <ligand>
        <name>Fe cation</name>
        <dbReference type="ChEBI" id="CHEBI:24875"/>
        <label>1</label>
    </ligand>
</feature>
<comment type="function">
    <text evidence="8">Catalyzes the hydroxylation of 2-polyprenyl-3-methyl-6-methoxy-1,4-benzoquinol (DMQH2) during ubiquinone biosynthesis. Has also a structural role in the COQ enzyme complex, stabilizing other COQ polypeptides.</text>
</comment>
<protein>
    <recommendedName>
        <fullName evidence="8">5-demethoxyubiquinone hydroxylase, mitochondrial</fullName>
        <shortName evidence="8">DMQ hydroxylase</shortName>
        <ecNumber evidence="8">1.14.99.60</ecNumber>
    </recommendedName>
    <alternativeName>
        <fullName evidence="8">Ubiquinone biosynthesis monooxygenase COQ7</fullName>
    </alternativeName>
</protein>
<evidence type="ECO:0000256" key="6">
    <source>
        <dbReference type="ARBA" id="ARBA00023033"/>
    </source>
</evidence>
<evidence type="ECO:0000256" key="2">
    <source>
        <dbReference type="ARBA" id="ARBA00022688"/>
    </source>
</evidence>
<feature type="binding site" evidence="8">
    <location>
        <position position="203"/>
    </location>
    <ligand>
        <name>Fe cation</name>
        <dbReference type="ChEBI" id="CHEBI:24875"/>
        <label>1</label>
    </ligand>
</feature>
<dbReference type="InterPro" id="IPR011566">
    <property type="entry name" value="Ubq_synth_Coq7"/>
</dbReference>
<keyword evidence="8" id="KW-0999">Mitochondrion inner membrane</keyword>
<dbReference type="UniPathway" id="UPA00232"/>
<feature type="compositionally biased region" description="Polar residues" evidence="9">
    <location>
        <begin position="450"/>
        <end position="463"/>
    </location>
</feature>
<dbReference type="Proteomes" id="UP000309734">
    <property type="component" value="Unassembled WGS sequence"/>
</dbReference>
<evidence type="ECO:0000256" key="7">
    <source>
        <dbReference type="ARBA" id="ARBA00023136"/>
    </source>
</evidence>
<feature type="compositionally biased region" description="Basic and acidic residues" evidence="9">
    <location>
        <begin position="431"/>
        <end position="442"/>
    </location>
</feature>
<keyword evidence="7 8" id="KW-0472">Membrane</keyword>
<dbReference type="GO" id="GO:0046872">
    <property type="term" value="F:metal ion binding"/>
    <property type="evidence" value="ECO:0007669"/>
    <property type="project" value="UniProtKB-KW"/>
</dbReference>
<dbReference type="GO" id="GO:0006744">
    <property type="term" value="P:ubiquinone biosynthetic process"/>
    <property type="evidence" value="ECO:0007669"/>
    <property type="project" value="UniProtKB-UniRule"/>
</dbReference>
<dbReference type="GO" id="GO:0031314">
    <property type="term" value="C:extrinsic component of mitochondrial inner membrane"/>
    <property type="evidence" value="ECO:0007669"/>
    <property type="project" value="UniProtKB-UniRule"/>
</dbReference>
<evidence type="ECO:0000256" key="8">
    <source>
        <dbReference type="HAMAP-Rule" id="MF_03194"/>
    </source>
</evidence>
<comment type="cofactor">
    <cofactor evidence="8">
        <name>Fe cation</name>
        <dbReference type="ChEBI" id="CHEBI:24875"/>
    </cofactor>
    <text evidence="8">Binds 2 iron ions per subunit.</text>
</comment>
<evidence type="ECO:0000313" key="10">
    <source>
        <dbReference type="EMBL" id="THZ77588.1"/>
    </source>
</evidence>
<feature type="region of interest" description="Disordered" evidence="9">
    <location>
        <begin position="30"/>
        <end position="59"/>
    </location>
</feature>
<keyword evidence="8" id="KW-0496">Mitochondrion</keyword>
<dbReference type="EC" id="1.14.99.60" evidence="8"/>
<organism evidence="10 11">
    <name type="scientific">Aureobasidium pullulans</name>
    <name type="common">Black yeast</name>
    <name type="synonym">Pullularia pullulans</name>
    <dbReference type="NCBI Taxonomy" id="5580"/>
    <lineage>
        <taxon>Eukaryota</taxon>
        <taxon>Fungi</taxon>
        <taxon>Dikarya</taxon>
        <taxon>Ascomycota</taxon>
        <taxon>Pezizomycotina</taxon>
        <taxon>Dothideomycetes</taxon>
        <taxon>Dothideomycetidae</taxon>
        <taxon>Dothideales</taxon>
        <taxon>Saccotheciaceae</taxon>
        <taxon>Aureobasidium</taxon>
    </lineage>
</organism>
<keyword evidence="10" id="KW-0830">Ubiquinone</keyword>
<keyword evidence="5 8" id="KW-0408">Iron</keyword>
<dbReference type="HAMAP" id="MF_01658">
    <property type="entry name" value="COQ7"/>
    <property type="match status" value="1"/>
</dbReference>
<evidence type="ECO:0000256" key="1">
    <source>
        <dbReference type="ARBA" id="ARBA00004749"/>
    </source>
</evidence>
<feature type="binding site" evidence="8">
    <location>
        <position position="157"/>
    </location>
    <ligand>
        <name>Fe cation</name>
        <dbReference type="ChEBI" id="CHEBI:24875"/>
        <label>2</label>
    </ligand>
</feature>
<evidence type="ECO:0000256" key="9">
    <source>
        <dbReference type="SAM" id="MobiDB-lite"/>
    </source>
</evidence>
<dbReference type="Pfam" id="PF03232">
    <property type="entry name" value="COQ7"/>
    <property type="match status" value="1"/>
</dbReference>
<comment type="caution">
    <text evidence="10">The sequence shown here is derived from an EMBL/GenBank/DDBJ whole genome shotgun (WGS) entry which is preliminary data.</text>
</comment>
<dbReference type="EMBL" id="QZBS01000024">
    <property type="protein sequence ID" value="THZ77588.1"/>
    <property type="molecule type" value="Genomic_DNA"/>
</dbReference>
<evidence type="ECO:0000313" key="11">
    <source>
        <dbReference type="Proteomes" id="UP000309734"/>
    </source>
</evidence>
<feature type="binding site" evidence="8">
    <location>
        <position position="206"/>
    </location>
    <ligand>
        <name>Fe cation</name>
        <dbReference type="ChEBI" id="CHEBI:24875"/>
        <label>2</label>
    </ligand>
</feature>
<evidence type="ECO:0000256" key="5">
    <source>
        <dbReference type="ARBA" id="ARBA00023004"/>
    </source>
</evidence>
<dbReference type="PANTHER" id="PTHR11237">
    <property type="entry name" value="COENZYME Q10 BIOSYNTHESIS PROTEIN 7"/>
    <property type="match status" value="1"/>
</dbReference>
<feature type="binding site" evidence="8">
    <location>
        <position position="108"/>
    </location>
    <ligand>
        <name>Fe cation</name>
        <dbReference type="ChEBI" id="CHEBI:24875"/>
        <label>1</label>
    </ligand>
</feature>
<evidence type="ECO:0000256" key="3">
    <source>
        <dbReference type="ARBA" id="ARBA00022723"/>
    </source>
</evidence>